<keyword evidence="4 5" id="KW-0238">DNA-binding</keyword>
<evidence type="ECO:0000256" key="3">
    <source>
        <dbReference type="ARBA" id="ARBA00022833"/>
    </source>
</evidence>
<dbReference type="AlphaFoldDB" id="A0A9J7EP75"/>
<dbReference type="RefSeq" id="XP_022831934.1">
    <property type="nucleotide sequence ID" value="XM_022976166.1"/>
</dbReference>
<dbReference type="GO" id="GO:0003677">
    <property type="term" value="F:DNA binding"/>
    <property type="evidence" value="ECO:0007669"/>
    <property type="project" value="UniProtKB-UniRule"/>
</dbReference>
<evidence type="ECO:0000313" key="8">
    <source>
        <dbReference type="RefSeq" id="XP_022831934.1"/>
    </source>
</evidence>
<dbReference type="OrthoDB" id="2122982at2759"/>
<dbReference type="InterPro" id="IPR006612">
    <property type="entry name" value="THAP_Znf"/>
</dbReference>
<dbReference type="PROSITE" id="PS50950">
    <property type="entry name" value="ZF_THAP"/>
    <property type="match status" value="1"/>
</dbReference>
<evidence type="ECO:0000256" key="4">
    <source>
        <dbReference type="ARBA" id="ARBA00023125"/>
    </source>
</evidence>
<dbReference type="Pfam" id="PF05485">
    <property type="entry name" value="THAP"/>
    <property type="match status" value="1"/>
</dbReference>
<keyword evidence="2 5" id="KW-0863">Zinc-finger</keyword>
<evidence type="ECO:0000256" key="1">
    <source>
        <dbReference type="ARBA" id="ARBA00022723"/>
    </source>
</evidence>
<dbReference type="KEGG" id="sliu:111360276"/>
<gene>
    <name evidence="8" type="primary">LOC111360276</name>
</gene>
<keyword evidence="7" id="KW-1185">Reference proteome</keyword>
<protein>
    <submittedName>
        <fullName evidence="8">Uncharacterized protein LOC111360276</fullName>
    </submittedName>
</protein>
<evidence type="ECO:0000259" key="6">
    <source>
        <dbReference type="PROSITE" id="PS50950"/>
    </source>
</evidence>
<organism evidence="7 8">
    <name type="scientific">Spodoptera litura</name>
    <name type="common">Asian cotton leafworm</name>
    <dbReference type="NCBI Taxonomy" id="69820"/>
    <lineage>
        <taxon>Eukaryota</taxon>
        <taxon>Metazoa</taxon>
        <taxon>Ecdysozoa</taxon>
        <taxon>Arthropoda</taxon>
        <taxon>Hexapoda</taxon>
        <taxon>Insecta</taxon>
        <taxon>Pterygota</taxon>
        <taxon>Neoptera</taxon>
        <taxon>Endopterygota</taxon>
        <taxon>Lepidoptera</taxon>
        <taxon>Glossata</taxon>
        <taxon>Ditrysia</taxon>
        <taxon>Noctuoidea</taxon>
        <taxon>Noctuidae</taxon>
        <taxon>Amphipyrinae</taxon>
        <taxon>Spodoptera</taxon>
    </lineage>
</organism>
<keyword evidence="1" id="KW-0479">Metal-binding</keyword>
<proteinExistence type="predicted"/>
<sequence length="186" mass="20998">MNYFKMPRRCALGCAPSDVPMHRFPDAMKFPERLKAWVNLVGGKLQTSSDFEYYKKKRICDIHFCDSHRNRNKRLSALAIPTLHLPGQSQSPVILEQALIPTTSQPIIEQQNISEPSTSQSVVDKELTSSQYQPKSGSPPVIAGTSLQRNSASNWLLEHNYSVLSKPRRTVGKGIVQLLFKIFFVL</sequence>
<evidence type="ECO:0000256" key="5">
    <source>
        <dbReference type="PROSITE-ProRule" id="PRU00309"/>
    </source>
</evidence>
<dbReference type="SMART" id="SM00980">
    <property type="entry name" value="THAP"/>
    <property type="match status" value="1"/>
</dbReference>
<feature type="domain" description="THAP-type" evidence="6">
    <location>
        <begin position="6"/>
        <end position="84"/>
    </location>
</feature>
<dbReference type="GeneID" id="111360276"/>
<dbReference type="SUPFAM" id="SSF57716">
    <property type="entry name" value="Glucocorticoid receptor-like (DNA-binding domain)"/>
    <property type="match status" value="1"/>
</dbReference>
<accession>A0A9J7EP75</accession>
<dbReference type="GO" id="GO:0008270">
    <property type="term" value="F:zinc ion binding"/>
    <property type="evidence" value="ECO:0007669"/>
    <property type="project" value="UniProtKB-KW"/>
</dbReference>
<dbReference type="Proteomes" id="UP000301870">
    <property type="component" value="Chromosome 30"/>
</dbReference>
<evidence type="ECO:0000256" key="2">
    <source>
        <dbReference type="ARBA" id="ARBA00022771"/>
    </source>
</evidence>
<keyword evidence="3" id="KW-0862">Zinc</keyword>
<evidence type="ECO:0000313" key="7">
    <source>
        <dbReference type="Proteomes" id="UP000301870"/>
    </source>
</evidence>
<dbReference type="SMART" id="SM00692">
    <property type="entry name" value="DM3"/>
    <property type="match status" value="1"/>
</dbReference>
<reference evidence="8" key="1">
    <citation type="submission" date="2025-08" db="UniProtKB">
        <authorList>
            <consortium name="RefSeq"/>
        </authorList>
    </citation>
    <scope>IDENTIFICATION</scope>
    <source>
        <strain evidence="8">Ishihara</strain>
        <tissue evidence="8">Whole body</tissue>
    </source>
</reference>
<name>A0A9J7EP75_SPOLT</name>